<keyword evidence="5 12" id="KW-0812">Transmembrane</keyword>
<name>A0A318ZGP7_9EURO</name>
<evidence type="ECO:0000256" key="1">
    <source>
        <dbReference type="ARBA" id="ARBA00001970"/>
    </source>
</evidence>
<feature type="domain" description="Cytochrome b561" evidence="13">
    <location>
        <begin position="41"/>
        <end position="238"/>
    </location>
</feature>
<dbReference type="InterPro" id="IPR045150">
    <property type="entry name" value="CYB561D1/2"/>
</dbReference>
<dbReference type="STRING" id="1450539.A0A318ZGP7"/>
<evidence type="ECO:0000256" key="9">
    <source>
        <dbReference type="ARBA" id="ARBA00023004"/>
    </source>
</evidence>
<dbReference type="GO" id="GO:0046872">
    <property type="term" value="F:metal ion binding"/>
    <property type="evidence" value="ECO:0007669"/>
    <property type="project" value="UniProtKB-KW"/>
</dbReference>
<comment type="cofactor">
    <cofactor evidence="1">
        <name>heme b</name>
        <dbReference type="ChEBI" id="CHEBI:60344"/>
    </cofactor>
</comment>
<evidence type="ECO:0000256" key="10">
    <source>
        <dbReference type="ARBA" id="ARBA00023136"/>
    </source>
</evidence>
<proteinExistence type="predicted"/>
<keyword evidence="8 12" id="KW-1133">Transmembrane helix</keyword>
<feature type="transmembrane region" description="Helical" evidence="12">
    <location>
        <begin position="109"/>
        <end position="129"/>
    </location>
</feature>
<organism evidence="14 15">
    <name type="scientific">Aspergillus saccharolyticus JOP 1030-1</name>
    <dbReference type="NCBI Taxonomy" id="1450539"/>
    <lineage>
        <taxon>Eukaryota</taxon>
        <taxon>Fungi</taxon>
        <taxon>Dikarya</taxon>
        <taxon>Ascomycota</taxon>
        <taxon>Pezizomycotina</taxon>
        <taxon>Eurotiomycetes</taxon>
        <taxon>Eurotiomycetidae</taxon>
        <taxon>Eurotiales</taxon>
        <taxon>Aspergillaceae</taxon>
        <taxon>Aspergillus</taxon>
        <taxon>Aspergillus subgen. Circumdati</taxon>
    </lineage>
</organism>
<gene>
    <name evidence="14" type="ORF">BP01DRAFT_356595</name>
</gene>
<evidence type="ECO:0000256" key="8">
    <source>
        <dbReference type="ARBA" id="ARBA00022989"/>
    </source>
</evidence>
<keyword evidence="6" id="KW-0479">Metal-binding</keyword>
<keyword evidence="3" id="KW-0813">Transport</keyword>
<sequence length="242" mass="25913">MASATGIPQLHPDSIASREDSPLLSTPGNEPQSEDNAALYPNLFRGTALAAQVGIWLIAILVWAGILSHPLIFFSAHPLLNSAALLLQVQATLILQPTSTASQKRRGTIVHYSIQALSVLGFLAAFLIIEINKGDHARLTSPHGVLGLVTYILIILQATGGVVQYFLPLTLLGSVERGKTLYKYHRQSGYLLLVLELATVVAATRTTFNVNVLGISLWGVVVGAVLVVIGVGARIRKHKLGY</sequence>
<dbReference type="CDD" id="cd08761">
    <property type="entry name" value="Cyt_b561_CYB561D2_like"/>
    <property type="match status" value="1"/>
</dbReference>
<reference evidence="14 15" key="1">
    <citation type="submission" date="2016-12" db="EMBL/GenBank/DDBJ databases">
        <title>The genomes of Aspergillus section Nigri reveals drivers in fungal speciation.</title>
        <authorList>
            <consortium name="DOE Joint Genome Institute"/>
            <person name="Vesth T.C."/>
            <person name="Nybo J."/>
            <person name="Theobald S."/>
            <person name="Brandl J."/>
            <person name="Frisvad J.C."/>
            <person name="Nielsen K.F."/>
            <person name="Lyhne E.K."/>
            <person name="Kogle M.E."/>
            <person name="Kuo A."/>
            <person name="Riley R."/>
            <person name="Clum A."/>
            <person name="Nolan M."/>
            <person name="Lipzen A."/>
            <person name="Salamov A."/>
            <person name="Henrissat B."/>
            <person name="Wiebenga A."/>
            <person name="De Vries R.P."/>
            <person name="Grigoriev I.V."/>
            <person name="Mortensen U.H."/>
            <person name="Andersen M.R."/>
            <person name="Baker S.E."/>
        </authorList>
    </citation>
    <scope>NUCLEOTIDE SEQUENCE [LARGE SCALE GENOMIC DNA]</scope>
    <source>
        <strain evidence="14 15">JOP 1030-1</strain>
    </source>
</reference>
<evidence type="ECO:0000256" key="7">
    <source>
        <dbReference type="ARBA" id="ARBA00022982"/>
    </source>
</evidence>
<feature type="transmembrane region" description="Helical" evidence="12">
    <location>
        <begin position="149"/>
        <end position="167"/>
    </location>
</feature>
<dbReference type="InterPro" id="IPR006593">
    <property type="entry name" value="Cyt_b561/ferric_Rdtase_TM"/>
</dbReference>
<keyword evidence="10 12" id="KW-0472">Membrane</keyword>
<feature type="region of interest" description="Disordered" evidence="11">
    <location>
        <begin position="1"/>
        <end position="33"/>
    </location>
</feature>
<evidence type="ECO:0000313" key="14">
    <source>
        <dbReference type="EMBL" id="PYH45544.1"/>
    </source>
</evidence>
<dbReference type="SMART" id="SM00665">
    <property type="entry name" value="B561"/>
    <property type="match status" value="1"/>
</dbReference>
<dbReference type="RefSeq" id="XP_025431526.1">
    <property type="nucleotide sequence ID" value="XM_025574996.1"/>
</dbReference>
<evidence type="ECO:0000256" key="4">
    <source>
        <dbReference type="ARBA" id="ARBA00022617"/>
    </source>
</evidence>
<dbReference type="GO" id="GO:0016020">
    <property type="term" value="C:membrane"/>
    <property type="evidence" value="ECO:0007669"/>
    <property type="project" value="UniProtKB-SubCell"/>
</dbReference>
<accession>A0A318ZGP7</accession>
<dbReference type="Proteomes" id="UP000248349">
    <property type="component" value="Unassembled WGS sequence"/>
</dbReference>
<evidence type="ECO:0000256" key="2">
    <source>
        <dbReference type="ARBA" id="ARBA00004141"/>
    </source>
</evidence>
<dbReference type="GO" id="GO:0140575">
    <property type="term" value="F:transmembrane monodehydroascorbate reductase activity"/>
    <property type="evidence" value="ECO:0007669"/>
    <property type="project" value="InterPro"/>
</dbReference>
<evidence type="ECO:0000256" key="11">
    <source>
        <dbReference type="SAM" id="MobiDB-lite"/>
    </source>
</evidence>
<evidence type="ECO:0000256" key="3">
    <source>
        <dbReference type="ARBA" id="ARBA00022448"/>
    </source>
</evidence>
<dbReference type="OrthoDB" id="432881at2759"/>
<keyword evidence="9" id="KW-0408">Iron</keyword>
<feature type="transmembrane region" description="Helical" evidence="12">
    <location>
        <begin position="53"/>
        <end position="73"/>
    </location>
</feature>
<protein>
    <submittedName>
        <fullName evidence="14">Cytochrome b561</fullName>
    </submittedName>
</protein>
<dbReference type="Pfam" id="PF03188">
    <property type="entry name" value="Cytochrom_B561"/>
    <property type="match status" value="1"/>
</dbReference>
<dbReference type="AlphaFoldDB" id="A0A318ZGP7"/>
<evidence type="ECO:0000313" key="15">
    <source>
        <dbReference type="Proteomes" id="UP000248349"/>
    </source>
</evidence>
<dbReference type="Gene3D" id="1.20.120.1770">
    <property type="match status" value="1"/>
</dbReference>
<evidence type="ECO:0000256" key="5">
    <source>
        <dbReference type="ARBA" id="ARBA00022692"/>
    </source>
</evidence>
<feature type="compositionally biased region" description="Polar residues" evidence="11">
    <location>
        <begin position="23"/>
        <end position="33"/>
    </location>
</feature>
<keyword evidence="4" id="KW-0349">Heme</keyword>
<dbReference type="PROSITE" id="PS50939">
    <property type="entry name" value="CYTOCHROME_B561"/>
    <property type="match status" value="1"/>
</dbReference>
<keyword evidence="7" id="KW-0249">Electron transport</keyword>
<feature type="transmembrane region" description="Helical" evidence="12">
    <location>
        <begin position="188"/>
        <end position="206"/>
    </location>
</feature>
<dbReference type="GeneID" id="37076224"/>
<dbReference type="PANTHER" id="PTHR15422:SF45">
    <property type="entry name" value="CYTOCHROME B561 DOMAIN-CONTAINING PROTEIN"/>
    <property type="match status" value="1"/>
</dbReference>
<keyword evidence="15" id="KW-1185">Reference proteome</keyword>
<dbReference type="EMBL" id="KZ821231">
    <property type="protein sequence ID" value="PYH45544.1"/>
    <property type="molecule type" value="Genomic_DNA"/>
</dbReference>
<dbReference type="PANTHER" id="PTHR15422">
    <property type="entry name" value="OS05G0565100 PROTEIN"/>
    <property type="match status" value="1"/>
</dbReference>
<evidence type="ECO:0000259" key="13">
    <source>
        <dbReference type="PROSITE" id="PS50939"/>
    </source>
</evidence>
<comment type="subcellular location">
    <subcellularLocation>
        <location evidence="2">Membrane</location>
        <topology evidence="2">Multi-pass membrane protein</topology>
    </subcellularLocation>
</comment>
<evidence type="ECO:0000256" key="12">
    <source>
        <dbReference type="SAM" id="Phobius"/>
    </source>
</evidence>
<feature type="transmembrane region" description="Helical" evidence="12">
    <location>
        <begin position="212"/>
        <end position="233"/>
    </location>
</feature>
<evidence type="ECO:0000256" key="6">
    <source>
        <dbReference type="ARBA" id="ARBA00022723"/>
    </source>
</evidence>